<evidence type="ECO:0000313" key="2">
    <source>
        <dbReference type="EMBL" id="MBC2668613.1"/>
    </source>
</evidence>
<organism evidence="2 3">
    <name type="scientific">Novosphingobium piscinae</name>
    <dbReference type="NCBI Taxonomy" id="1507448"/>
    <lineage>
        <taxon>Bacteria</taxon>
        <taxon>Pseudomonadati</taxon>
        <taxon>Pseudomonadota</taxon>
        <taxon>Alphaproteobacteria</taxon>
        <taxon>Sphingomonadales</taxon>
        <taxon>Sphingomonadaceae</taxon>
        <taxon>Novosphingobium</taxon>
    </lineage>
</organism>
<sequence length="191" mass="20977">MINRIRDIRKDKGLTLAEVAERCSPPTTAQTIGRLETGMRQLSLAWMNRIAAALQVDPQLLVRSEHGQAPTTVARLTETGAEALGQPREALLPTQLTGEEPLIAIVIETSTGEYRAGDQLWLRQIANDAGWGRLLNRDVLVPRPAGRFAFGRLVDRDGRRLAVLPPGIGQRQIVIENPAWLAVAAMLVRPL</sequence>
<comment type="caution">
    <text evidence="2">The sequence shown here is derived from an EMBL/GenBank/DDBJ whole genome shotgun (WGS) entry which is preliminary data.</text>
</comment>
<feature type="domain" description="HTH cro/C1-type" evidence="1">
    <location>
        <begin position="5"/>
        <end position="61"/>
    </location>
</feature>
<dbReference type="GO" id="GO:0003677">
    <property type="term" value="F:DNA binding"/>
    <property type="evidence" value="ECO:0007669"/>
    <property type="project" value="InterPro"/>
</dbReference>
<reference evidence="2 3" key="1">
    <citation type="submission" date="2020-08" db="EMBL/GenBank/DDBJ databases">
        <title>The genome sequence of type strain Novosphingobium piscinae KCTC 42194.</title>
        <authorList>
            <person name="Liu Y."/>
        </authorList>
    </citation>
    <scope>NUCLEOTIDE SEQUENCE [LARGE SCALE GENOMIC DNA]</scope>
    <source>
        <strain evidence="2 3">KCTC 42194</strain>
    </source>
</reference>
<evidence type="ECO:0000259" key="1">
    <source>
        <dbReference type="PROSITE" id="PS50943"/>
    </source>
</evidence>
<accession>A0A7X1FX39</accession>
<dbReference type="CDD" id="cd00093">
    <property type="entry name" value="HTH_XRE"/>
    <property type="match status" value="1"/>
</dbReference>
<keyword evidence="3" id="KW-1185">Reference proteome</keyword>
<dbReference type="Pfam" id="PF01381">
    <property type="entry name" value="HTH_3"/>
    <property type="match status" value="1"/>
</dbReference>
<gene>
    <name evidence="2" type="ORF">H7F53_05610</name>
</gene>
<dbReference type="InterPro" id="IPR001387">
    <property type="entry name" value="Cro/C1-type_HTH"/>
</dbReference>
<dbReference type="InterPro" id="IPR010982">
    <property type="entry name" value="Lambda_DNA-bd_dom_sf"/>
</dbReference>
<dbReference type="RefSeq" id="WP_185678501.1">
    <property type="nucleotide sequence ID" value="NZ_JACLAX010000004.1"/>
</dbReference>
<dbReference type="SMART" id="SM00530">
    <property type="entry name" value="HTH_XRE"/>
    <property type="match status" value="1"/>
</dbReference>
<proteinExistence type="predicted"/>
<dbReference type="SUPFAM" id="SSF47413">
    <property type="entry name" value="lambda repressor-like DNA-binding domains"/>
    <property type="match status" value="1"/>
</dbReference>
<dbReference type="EMBL" id="JACLAX010000004">
    <property type="protein sequence ID" value="MBC2668613.1"/>
    <property type="molecule type" value="Genomic_DNA"/>
</dbReference>
<dbReference type="AlphaFoldDB" id="A0A7X1FX39"/>
<evidence type="ECO:0000313" key="3">
    <source>
        <dbReference type="Proteomes" id="UP000551327"/>
    </source>
</evidence>
<protein>
    <submittedName>
        <fullName evidence="2">Helix-turn-helix transcriptional regulator</fullName>
    </submittedName>
</protein>
<dbReference type="Gene3D" id="1.10.260.40">
    <property type="entry name" value="lambda repressor-like DNA-binding domains"/>
    <property type="match status" value="1"/>
</dbReference>
<dbReference type="PROSITE" id="PS50943">
    <property type="entry name" value="HTH_CROC1"/>
    <property type="match status" value="1"/>
</dbReference>
<dbReference type="Proteomes" id="UP000551327">
    <property type="component" value="Unassembled WGS sequence"/>
</dbReference>
<name>A0A7X1FX39_9SPHN</name>